<sequence length="100" mass="10946">MFRSFDSTYVEYGKAHDPSHLLNPPKTKPPRTNATTPSSPSPMHNQPTNIPESPLGGKTRRHSCSHVQCPSPSPSSPLPCPRLLAASTKEKAWGKTYLPK</sequence>
<reference evidence="2" key="1">
    <citation type="journal article" date="2020" name="Stud. Mycol.">
        <title>101 Dothideomycetes genomes: a test case for predicting lifestyles and emergence of pathogens.</title>
        <authorList>
            <person name="Haridas S."/>
            <person name="Albert R."/>
            <person name="Binder M."/>
            <person name="Bloem J."/>
            <person name="Labutti K."/>
            <person name="Salamov A."/>
            <person name="Andreopoulos B."/>
            <person name="Baker S."/>
            <person name="Barry K."/>
            <person name="Bills G."/>
            <person name="Bluhm B."/>
            <person name="Cannon C."/>
            <person name="Castanera R."/>
            <person name="Culley D."/>
            <person name="Daum C."/>
            <person name="Ezra D."/>
            <person name="Gonzalez J."/>
            <person name="Henrissat B."/>
            <person name="Kuo A."/>
            <person name="Liang C."/>
            <person name="Lipzen A."/>
            <person name="Lutzoni F."/>
            <person name="Magnuson J."/>
            <person name="Mondo S."/>
            <person name="Nolan M."/>
            <person name="Ohm R."/>
            <person name="Pangilinan J."/>
            <person name="Park H.-J."/>
            <person name="Ramirez L."/>
            <person name="Alfaro M."/>
            <person name="Sun H."/>
            <person name="Tritt A."/>
            <person name="Yoshinaga Y."/>
            <person name="Zwiers L.-H."/>
            <person name="Turgeon B."/>
            <person name="Goodwin S."/>
            <person name="Spatafora J."/>
            <person name="Crous P."/>
            <person name="Grigoriev I."/>
        </authorList>
    </citation>
    <scope>NUCLEOTIDE SEQUENCE</scope>
    <source>
        <strain evidence="2">CBS 279.74</strain>
    </source>
</reference>
<keyword evidence="3" id="KW-1185">Reference proteome</keyword>
<dbReference type="Proteomes" id="UP000799428">
    <property type="component" value="Unassembled WGS sequence"/>
</dbReference>
<evidence type="ECO:0000313" key="2">
    <source>
        <dbReference type="EMBL" id="KAF2712033.1"/>
    </source>
</evidence>
<feature type="compositionally biased region" description="Polar residues" evidence="1">
    <location>
        <begin position="30"/>
        <end position="51"/>
    </location>
</feature>
<dbReference type="EMBL" id="MU005766">
    <property type="protein sequence ID" value="KAF2712033.1"/>
    <property type="molecule type" value="Genomic_DNA"/>
</dbReference>
<feature type="region of interest" description="Disordered" evidence="1">
    <location>
        <begin position="13"/>
        <end position="82"/>
    </location>
</feature>
<accession>A0A6G1KHC9</accession>
<name>A0A6G1KHC9_9PLEO</name>
<evidence type="ECO:0000313" key="3">
    <source>
        <dbReference type="Proteomes" id="UP000799428"/>
    </source>
</evidence>
<feature type="compositionally biased region" description="Pro residues" evidence="1">
    <location>
        <begin position="71"/>
        <end position="80"/>
    </location>
</feature>
<gene>
    <name evidence="2" type="ORF">K504DRAFT_193099</name>
</gene>
<proteinExistence type="predicted"/>
<organism evidence="2 3">
    <name type="scientific">Pleomassaria siparia CBS 279.74</name>
    <dbReference type="NCBI Taxonomy" id="1314801"/>
    <lineage>
        <taxon>Eukaryota</taxon>
        <taxon>Fungi</taxon>
        <taxon>Dikarya</taxon>
        <taxon>Ascomycota</taxon>
        <taxon>Pezizomycotina</taxon>
        <taxon>Dothideomycetes</taxon>
        <taxon>Pleosporomycetidae</taxon>
        <taxon>Pleosporales</taxon>
        <taxon>Pleomassariaceae</taxon>
        <taxon>Pleomassaria</taxon>
    </lineage>
</organism>
<evidence type="ECO:0000256" key="1">
    <source>
        <dbReference type="SAM" id="MobiDB-lite"/>
    </source>
</evidence>
<protein>
    <submittedName>
        <fullName evidence="2">Uncharacterized protein</fullName>
    </submittedName>
</protein>
<dbReference type="AlphaFoldDB" id="A0A6G1KHC9"/>